<organism evidence="2 3">
    <name type="scientific">Sinorhizobium fredii (strain USDA 257)</name>
    <dbReference type="NCBI Taxonomy" id="1185652"/>
    <lineage>
        <taxon>Bacteria</taxon>
        <taxon>Pseudomonadati</taxon>
        <taxon>Pseudomonadota</taxon>
        <taxon>Alphaproteobacteria</taxon>
        <taxon>Hyphomicrobiales</taxon>
        <taxon>Rhizobiaceae</taxon>
        <taxon>Sinorhizobium/Ensifer group</taxon>
        <taxon>Sinorhizobium</taxon>
    </lineage>
</organism>
<feature type="transmembrane region" description="Helical" evidence="1">
    <location>
        <begin position="194"/>
        <end position="212"/>
    </location>
</feature>
<feature type="transmembrane region" description="Helical" evidence="1">
    <location>
        <begin position="41"/>
        <end position="59"/>
    </location>
</feature>
<name>I3X5T0_SINF2</name>
<dbReference type="Pfam" id="PF13687">
    <property type="entry name" value="DUF4153"/>
    <property type="match status" value="1"/>
</dbReference>
<sequence length="508" mass="54737">MTFSDNAVVPNRIDRRSASAAVGLALVALADALFYQQPLGVNAFIYAMAVTAGTLFSVPRPATAKILVLCAVSLIASAPLLEAPSFLGCLSSACGLALVALARSKLVPQRLAGLPPVLYRFALAAPMRLVRDCHRHFAKGASRHTTAKIIPGLVIWLVPGLFALIFVALFALANPVIERALSAIDLAAVLRFCNPWRIAFWLLAVAAVWPLLRPRLKRRSKPSPRAEAAGKAIEGMLLGEATVLRSLLVFNALFAVQTLLDLLYLWGGAELPAGMTHAQYAHRGAYPLIITALLAAGFVLVVMRSGGPGESNAALRGLVHAWISQNILLCISSILRLDLYVEVYSLTELRVAAGIWMALVAVGLALILLRILLRRTNEWLIATNLTALAATLYVCALVDIPALVARFNVVHSRELTGTGIPLDIDYLLTLGPSAIPALDTFIAALPSGAAKSDYRARYTRAGLAADFLESASGWRGWNYRTQRLHDYLTGHINVATPGEADKNYREQF</sequence>
<keyword evidence="1" id="KW-1133">Transmembrane helix</keyword>
<feature type="transmembrane region" description="Helical" evidence="1">
    <location>
        <begin position="246"/>
        <end position="265"/>
    </location>
</feature>
<feature type="transmembrane region" description="Helical" evidence="1">
    <location>
        <begin position="385"/>
        <end position="404"/>
    </location>
</feature>
<dbReference type="EMBL" id="CP003563">
    <property type="protein sequence ID" value="AFL51236.1"/>
    <property type="molecule type" value="Genomic_DNA"/>
</dbReference>
<evidence type="ECO:0000313" key="3">
    <source>
        <dbReference type="Proteomes" id="UP000006180"/>
    </source>
</evidence>
<dbReference type="KEGG" id="sfd:USDA257_c26620"/>
<dbReference type="AlphaFoldDB" id="I3X5T0"/>
<feature type="transmembrane region" description="Helical" evidence="1">
    <location>
        <begin position="315"/>
        <end position="335"/>
    </location>
</feature>
<feature type="transmembrane region" description="Helical" evidence="1">
    <location>
        <begin position="150"/>
        <end position="174"/>
    </location>
</feature>
<protein>
    <submittedName>
        <fullName evidence="2">Uncharacterized protein</fullName>
    </submittedName>
</protein>
<feature type="transmembrane region" description="Helical" evidence="1">
    <location>
        <begin position="355"/>
        <end position="373"/>
    </location>
</feature>
<proteinExistence type="predicted"/>
<gene>
    <name evidence="2" type="ORF">USDA257_c26620</name>
</gene>
<feature type="transmembrane region" description="Helical" evidence="1">
    <location>
        <begin position="424"/>
        <end position="445"/>
    </location>
</feature>
<feature type="transmembrane region" description="Helical" evidence="1">
    <location>
        <begin position="18"/>
        <end position="35"/>
    </location>
</feature>
<dbReference type="InterPro" id="IPR025291">
    <property type="entry name" value="DUF4153"/>
</dbReference>
<dbReference type="RefSeq" id="WP_014763402.1">
    <property type="nucleotide sequence ID" value="NC_018000.1"/>
</dbReference>
<accession>I3X5T0</accession>
<keyword evidence="1" id="KW-0812">Transmembrane</keyword>
<evidence type="ECO:0000313" key="2">
    <source>
        <dbReference type="EMBL" id="AFL51236.1"/>
    </source>
</evidence>
<feature type="transmembrane region" description="Helical" evidence="1">
    <location>
        <begin position="285"/>
        <end position="303"/>
    </location>
</feature>
<evidence type="ECO:0000256" key="1">
    <source>
        <dbReference type="SAM" id="Phobius"/>
    </source>
</evidence>
<keyword evidence="1" id="KW-0472">Membrane</keyword>
<dbReference type="PATRIC" id="fig|1185652.3.peg.2756"/>
<reference evidence="2 3" key="1">
    <citation type="journal article" date="2012" name="J. Bacteriol.">
        <title>Complete genome sequence of the broad-host-range strain Sinorhizobium fredii USDA257.</title>
        <authorList>
            <person name="Schuldes J."/>
            <person name="Rodriguez Orbegoso M."/>
            <person name="Schmeisser C."/>
            <person name="Krishnan H.B."/>
            <person name="Daniel R."/>
            <person name="Streit W.R."/>
        </authorList>
    </citation>
    <scope>NUCLEOTIDE SEQUENCE [LARGE SCALE GENOMIC DNA]</scope>
    <source>
        <strain evidence="2 3">USDA 257</strain>
    </source>
</reference>
<dbReference type="HOGENOM" id="CLU_530813_0_0_5"/>
<dbReference type="STRING" id="1185652.USDA257_c26620"/>
<dbReference type="Proteomes" id="UP000006180">
    <property type="component" value="Chromosome"/>
</dbReference>
<dbReference type="eggNOG" id="COG0810">
    <property type="taxonomic scope" value="Bacteria"/>
</dbReference>